<comment type="cofactor">
    <cofactor evidence="2">
        <name>a divalent metal cation</name>
        <dbReference type="ChEBI" id="CHEBI:60240"/>
    </cofactor>
</comment>
<keyword evidence="14" id="KW-1185">Reference proteome</keyword>
<evidence type="ECO:0000256" key="4">
    <source>
        <dbReference type="ARBA" id="ARBA00011233"/>
    </source>
</evidence>
<gene>
    <name evidence="13" type="ORF">JJE72_16930</name>
</gene>
<evidence type="ECO:0000256" key="10">
    <source>
        <dbReference type="ARBA" id="ARBA00030169"/>
    </source>
</evidence>
<evidence type="ECO:0000256" key="9">
    <source>
        <dbReference type="ARBA" id="ARBA00029596"/>
    </source>
</evidence>
<accession>A0ABS1K6B0</accession>
<dbReference type="Pfam" id="PF03737">
    <property type="entry name" value="RraA-like"/>
    <property type="match status" value="1"/>
</dbReference>
<dbReference type="PANTHER" id="PTHR33254">
    <property type="entry name" value="4-HYDROXY-4-METHYL-2-OXOGLUTARATE ALDOLASE 3-RELATED"/>
    <property type="match status" value="1"/>
</dbReference>
<dbReference type="EC" id="4.1.1.112" evidence="6"/>
<comment type="function">
    <text evidence="8">Catalyzes the aldol cleavage of 4-hydroxy-4-methyl-2-oxoglutarate (HMG) into 2 molecules of pyruvate. Also contains a secondary oxaloacetate (OAA) decarboxylase activity due to the common pyruvate enolate transition state formed following C-C bond cleavage in the retro-aldol and decarboxylation reactions.</text>
</comment>
<proteinExistence type="inferred from homology"/>
<evidence type="ECO:0000256" key="3">
    <source>
        <dbReference type="ARBA" id="ARBA00008621"/>
    </source>
</evidence>
<dbReference type="InterPro" id="IPR005493">
    <property type="entry name" value="RraA/RraA-like"/>
</dbReference>
<dbReference type="InterPro" id="IPR036704">
    <property type="entry name" value="RraA/RraA-like_sf"/>
</dbReference>
<evidence type="ECO:0000256" key="1">
    <source>
        <dbReference type="ARBA" id="ARBA00001342"/>
    </source>
</evidence>
<dbReference type="RefSeq" id="WP_189693633.1">
    <property type="nucleotide sequence ID" value="NZ_BNCM01000006.1"/>
</dbReference>
<comment type="catalytic activity">
    <reaction evidence="1">
        <text>4-hydroxy-4-methyl-2-oxoglutarate = 2 pyruvate</text>
        <dbReference type="Rhea" id="RHEA:22748"/>
        <dbReference type="ChEBI" id="CHEBI:15361"/>
        <dbReference type="ChEBI" id="CHEBI:58276"/>
        <dbReference type="EC" id="4.1.3.17"/>
    </reaction>
</comment>
<dbReference type="EMBL" id="JAERRC010000046">
    <property type="protein sequence ID" value="MBL0707180.1"/>
    <property type="molecule type" value="Genomic_DNA"/>
</dbReference>
<evidence type="ECO:0000256" key="11">
    <source>
        <dbReference type="ARBA" id="ARBA00032305"/>
    </source>
</evidence>
<evidence type="ECO:0000256" key="6">
    <source>
        <dbReference type="ARBA" id="ARBA00012947"/>
    </source>
</evidence>
<evidence type="ECO:0000256" key="8">
    <source>
        <dbReference type="ARBA" id="ARBA00025046"/>
    </source>
</evidence>
<reference evidence="13 14" key="1">
    <citation type="submission" date="2021-01" db="EMBL/GenBank/DDBJ databases">
        <title>Genome public.</title>
        <authorList>
            <person name="Liu C."/>
            <person name="Sun Q."/>
        </authorList>
    </citation>
    <scope>NUCLEOTIDE SEQUENCE [LARGE SCALE GENOMIC DNA]</scope>
    <source>
        <strain evidence="13 14">JC656</strain>
    </source>
</reference>
<name>A0ABS1K6B0_9MICC</name>
<evidence type="ECO:0000256" key="12">
    <source>
        <dbReference type="ARBA" id="ARBA00047973"/>
    </source>
</evidence>
<dbReference type="CDD" id="cd16841">
    <property type="entry name" value="RraA_family"/>
    <property type="match status" value="1"/>
</dbReference>
<evidence type="ECO:0000313" key="14">
    <source>
        <dbReference type="Proteomes" id="UP000639051"/>
    </source>
</evidence>
<comment type="catalytic activity">
    <reaction evidence="12">
        <text>oxaloacetate + H(+) = pyruvate + CO2</text>
        <dbReference type="Rhea" id="RHEA:15641"/>
        <dbReference type="ChEBI" id="CHEBI:15361"/>
        <dbReference type="ChEBI" id="CHEBI:15378"/>
        <dbReference type="ChEBI" id="CHEBI:16452"/>
        <dbReference type="ChEBI" id="CHEBI:16526"/>
        <dbReference type="EC" id="4.1.1.112"/>
    </reaction>
</comment>
<evidence type="ECO:0000256" key="7">
    <source>
        <dbReference type="ARBA" id="ARBA00016549"/>
    </source>
</evidence>
<dbReference type="Proteomes" id="UP000639051">
    <property type="component" value="Unassembled WGS sequence"/>
</dbReference>
<dbReference type="SUPFAM" id="SSF89562">
    <property type="entry name" value="RraA-like"/>
    <property type="match status" value="1"/>
</dbReference>
<organism evidence="13 14">
    <name type="scientific">Sinomonas cellulolyticus</name>
    <dbReference type="NCBI Taxonomy" id="2801916"/>
    <lineage>
        <taxon>Bacteria</taxon>
        <taxon>Bacillati</taxon>
        <taxon>Actinomycetota</taxon>
        <taxon>Actinomycetes</taxon>
        <taxon>Micrococcales</taxon>
        <taxon>Micrococcaceae</taxon>
        <taxon>Sinomonas</taxon>
    </lineage>
</organism>
<evidence type="ECO:0000256" key="5">
    <source>
        <dbReference type="ARBA" id="ARBA00012213"/>
    </source>
</evidence>
<dbReference type="Gene3D" id="3.50.30.40">
    <property type="entry name" value="Ribonuclease E inhibitor RraA/RraA-like"/>
    <property type="match status" value="1"/>
</dbReference>
<evidence type="ECO:0000256" key="2">
    <source>
        <dbReference type="ARBA" id="ARBA00001968"/>
    </source>
</evidence>
<comment type="caution">
    <text evidence="13">The sequence shown here is derived from an EMBL/GenBank/DDBJ whole genome shotgun (WGS) entry which is preliminary data.</text>
</comment>
<sequence>MTTTLVERLGALETPCVSDALDRLGIDGQCAGIMPLDNNFRLVGPAFTVRYVYADERGRSVGDFIDDIPTGTVAVIDNLGRLDATVWGDLMTTIASQRGLGGTVIDGVCRDLDRALEMDYPLFTRAHWMRTGKDRVRLDALEVPVTIGGIGVNPGDLLLGDINGVVVIPADRAEEVIETSEMIRDVEDEIRADILAGSSLRDARARAGYHQLQTRR</sequence>
<comment type="similarity">
    <text evidence="3">Belongs to the class II aldolase/RraA-like family.</text>
</comment>
<comment type="subunit">
    <text evidence="4">Homotrimer.</text>
</comment>
<dbReference type="PANTHER" id="PTHR33254:SF4">
    <property type="entry name" value="4-HYDROXY-4-METHYL-2-OXOGLUTARATE ALDOLASE 3-RELATED"/>
    <property type="match status" value="1"/>
</dbReference>
<protein>
    <recommendedName>
        <fullName evidence="7">Putative 4-hydroxy-4-methyl-2-oxoglutarate aldolase</fullName>
        <ecNumber evidence="6">4.1.1.112</ecNumber>
        <ecNumber evidence="5">4.1.3.17</ecNumber>
    </recommendedName>
    <alternativeName>
        <fullName evidence="11">Oxaloacetate decarboxylase</fullName>
    </alternativeName>
    <alternativeName>
        <fullName evidence="9">Regulator of ribonuclease activity homolog</fullName>
    </alternativeName>
    <alternativeName>
        <fullName evidence="10">RraA-like protein</fullName>
    </alternativeName>
</protein>
<dbReference type="EC" id="4.1.3.17" evidence="5"/>
<evidence type="ECO:0000313" key="13">
    <source>
        <dbReference type="EMBL" id="MBL0707180.1"/>
    </source>
</evidence>